<evidence type="ECO:0000313" key="3">
    <source>
        <dbReference type="EMBL" id="KTB30632.1"/>
    </source>
</evidence>
<keyword evidence="2" id="KW-1133">Transmembrane helix</keyword>
<evidence type="ECO:0008006" key="5">
    <source>
        <dbReference type="Google" id="ProtNLM"/>
    </source>
</evidence>
<feature type="transmembrane region" description="Helical" evidence="2">
    <location>
        <begin position="228"/>
        <end position="251"/>
    </location>
</feature>
<dbReference type="AlphaFoldDB" id="A0A0W0F2Z1"/>
<organism evidence="3 4">
    <name type="scientific">Moniliophthora roreri</name>
    <name type="common">Frosty pod rot fungus</name>
    <name type="synonym">Monilia roreri</name>
    <dbReference type="NCBI Taxonomy" id="221103"/>
    <lineage>
        <taxon>Eukaryota</taxon>
        <taxon>Fungi</taxon>
        <taxon>Dikarya</taxon>
        <taxon>Basidiomycota</taxon>
        <taxon>Agaricomycotina</taxon>
        <taxon>Agaricomycetes</taxon>
        <taxon>Agaricomycetidae</taxon>
        <taxon>Agaricales</taxon>
        <taxon>Marasmiineae</taxon>
        <taxon>Marasmiaceae</taxon>
        <taxon>Moniliophthora</taxon>
    </lineage>
</organism>
<dbReference type="EMBL" id="LATX01002374">
    <property type="protein sequence ID" value="KTB30632.1"/>
    <property type="molecule type" value="Genomic_DNA"/>
</dbReference>
<sequence>MAEKSRPYHILTSVVHLLGISVLSYLISRRTPSFRQKEEWKDWAWGRICMLLVLIDIWFFLLVSAILLLGVGATWDPDVCEAVIVTCIFFQGSSKVLIAAYLVEKMYIVWTKAPRKPRLRSKTYQVGSLLIIGYIAVNILAFLGRKSSIRSDGECVLAYKPYTTIILMAYEGFQDLSYTFMFIWPLRRSYVISPRLREIARRSLYGALGGLAISLATAVVVMKVGNSGVGWICMNACMIDATLNALLLYWVGSGVSSDSEKQFSLPEIPVTTKATTAITSTIRFMGPTYSNQTASTASQVDPEKGYTAAVAVPDLTRQPQNLDHKGAERAYRSRRHSL</sequence>
<proteinExistence type="predicted"/>
<feature type="transmembrane region" description="Helical" evidence="2">
    <location>
        <begin position="164"/>
        <end position="184"/>
    </location>
</feature>
<feature type="transmembrane region" description="Helical" evidence="2">
    <location>
        <begin position="6"/>
        <end position="27"/>
    </location>
</feature>
<feature type="transmembrane region" description="Helical" evidence="2">
    <location>
        <begin position="48"/>
        <end position="70"/>
    </location>
</feature>
<reference evidence="3 4" key="1">
    <citation type="submission" date="2015-12" db="EMBL/GenBank/DDBJ databases">
        <title>Draft genome sequence of Moniliophthora roreri, the causal agent of frosty pod rot of cacao.</title>
        <authorList>
            <person name="Aime M.C."/>
            <person name="Diaz-Valderrama J.R."/>
            <person name="Kijpornyongpan T."/>
            <person name="Phillips-Mora W."/>
        </authorList>
    </citation>
    <scope>NUCLEOTIDE SEQUENCE [LARGE SCALE GENOMIC DNA]</scope>
    <source>
        <strain evidence="3 4">MCA 2952</strain>
    </source>
</reference>
<dbReference type="PANTHER" id="PTHR38848">
    <property type="entry name" value="G-PROTEIN COUPLED RECEPTORS FAMILY 3 PROFILE DOMAIN-CONTAINING PROTEIN"/>
    <property type="match status" value="1"/>
</dbReference>
<evidence type="ECO:0000313" key="4">
    <source>
        <dbReference type="Proteomes" id="UP000054988"/>
    </source>
</evidence>
<dbReference type="eggNOG" id="ENOG502RY0X">
    <property type="taxonomic scope" value="Eukaryota"/>
</dbReference>
<comment type="caution">
    <text evidence="3">The sequence shown here is derived from an EMBL/GenBank/DDBJ whole genome shotgun (WGS) entry which is preliminary data.</text>
</comment>
<name>A0A0W0F2Z1_MONRR</name>
<feature type="region of interest" description="Disordered" evidence="1">
    <location>
        <begin position="317"/>
        <end position="338"/>
    </location>
</feature>
<keyword evidence="2" id="KW-0472">Membrane</keyword>
<accession>A0A0W0F2Z1</accession>
<protein>
    <recommendedName>
        <fullName evidence="5">Transmembrane protein</fullName>
    </recommendedName>
</protein>
<gene>
    <name evidence="3" type="ORF">WG66_16785</name>
</gene>
<feature type="transmembrane region" description="Helical" evidence="2">
    <location>
        <begin position="204"/>
        <end position="222"/>
    </location>
</feature>
<evidence type="ECO:0000256" key="2">
    <source>
        <dbReference type="SAM" id="Phobius"/>
    </source>
</evidence>
<dbReference type="PANTHER" id="PTHR38848:SF3">
    <property type="entry name" value="G-PROTEIN COUPLED RECEPTORS FAMILY 3 PROFILE DOMAIN-CONTAINING PROTEIN"/>
    <property type="match status" value="1"/>
</dbReference>
<keyword evidence="2" id="KW-0812">Transmembrane</keyword>
<feature type="transmembrane region" description="Helical" evidence="2">
    <location>
        <begin position="82"/>
        <end position="103"/>
    </location>
</feature>
<evidence type="ECO:0000256" key="1">
    <source>
        <dbReference type="SAM" id="MobiDB-lite"/>
    </source>
</evidence>
<dbReference type="Proteomes" id="UP000054988">
    <property type="component" value="Unassembled WGS sequence"/>
</dbReference>
<feature type="transmembrane region" description="Helical" evidence="2">
    <location>
        <begin position="124"/>
        <end position="144"/>
    </location>
</feature>
<feature type="compositionally biased region" description="Basic and acidic residues" evidence="1">
    <location>
        <begin position="322"/>
        <end position="331"/>
    </location>
</feature>